<dbReference type="RefSeq" id="WP_377720113.1">
    <property type="nucleotide sequence ID" value="NZ_JBHSAM010000028.1"/>
</dbReference>
<dbReference type="EMBL" id="JBHSAM010000028">
    <property type="protein sequence ID" value="MFC4101498.1"/>
    <property type="molecule type" value="Genomic_DNA"/>
</dbReference>
<dbReference type="Pfam" id="PF00990">
    <property type="entry name" value="GGDEF"/>
    <property type="match status" value="1"/>
</dbReference>
<proteinExistence type="predicted"/>
<dbReference type="InterPro" id="IPR000160">
    <property type="entry name" value="GGDEF_dom"/>
</dbReference>
<reference evidence="4" key="1">
    <citation type="journal article" date="2019" name="Int. J. Syst. Evol. Microbiol.">
        <title>The Global Catalogue of Microorganisms (GCM) 10K type strain sequencing project: providing services to taxonomists for standard genome sequencing and annotation.</title>
        <authorList>
            <consortium name="The Broad Institute Genomics Platform"/>
            <consortium name="The Broad Institute Genome Sequencing Center for Infectious Disease"/>
            <person name="Wu L."/>
            <person name="Ma J."/>
        </authorList>
    </citation>
    <scope>NUCLEOTIDE SEQUENCE [LARGE SCALE GENOMIC DNA]</scope>
    <source>
        <strain evidence="4">IBRC-M 10987</strain>
    </source>
</reference>
<accession>A0ABV8K651</accession>
<keyword evidence="4" id="KW-1185">Reference proteome</keyword>
<dbReference type="SUPFAM" id="SSF55073">
    <property type="entry name" value="Nucleotide cyclase"/>
    <property type="match status" value="1"/>
</dbReference>
<organism evidence="3 4">
    <name type="scientific">Paenibacillus xanthanilyticus</name>
    <dbReference type="NCBI Taxonomy" id="1783531"/>
    <lineage>
        <taxon>Bacteria</taxon>
        <taxon>Bacillati</taxon>
        <taxon>Bacillota</taxon>
        <taxon>Bacilli</taxon>
        <taxon>Bacillales</taxon>
        <taxon>Paenibacillaceae</taxon>
        <taxon>Paenibacillus</taxon>
    </lineage>
</organism>
<sequence>MNLYDGHRRGLYPDILRSCWLITVLYVLGTGVQLFFTEHDGSDFFWYAIVFPVMKMAAVIAFMGWLFRKDRPYAEYQLIIGVNLFICIIIVSLYELSIVFYCLIIPLLLSLYFYSRRLIVFTLVQALLSVVVILSLSPVIRANLTASELIMLLALLVATALIINNLRKHAFALSRELVKVTQEKQDLQTKNTLMEKLSRIDSATGLYNHRSFHEHLTNVLAVPEAHTLHVHLVLLDIDNFKRVNDTYGHAAGDTVIQYVAGQLQAYQDADDFVSRYGGEEFAVLSVGKHATRVVEQMEAMRQAISERTHEQLNGEPVTVSIGVRKLDAGMSREELFHQADMALYQAKRSGKNRTIVAGNER</sequence>
<keyword evidence="1" id="KW-1133">Transmembrane helix</keyword>
<keyword evidence="1" id="KW-0472">Membrane</keyword>
<evidence type="ECO:0000313" key="4">
    <source>
        <dbReference type="Proteomes" id="UP001595715"/>
    </source>
</evidence>
<dbReference type="InterPro" id="IPR043128">
    <property type="entry name" value="Rev_trsase/Diguanyl_cyclase"/>
</dbReference>
<dbReference type="Gene3D" id="3.30.70.270">
    <property type="match status" value="1"/>
</dbReference>
<evidence type="ECO:0000313" key="3">
    <source>
        <dbReference type="EMBL" id="MFC4101498.1"/>
    </source>
</evidence>
<feature type="domain" description="GGDEF" evidence="2">
    <location>
        <begin position="228"/>
        <end position="359"/>
    </location>
</feature>
<evidence type="ECO:0000259" key="2">
    <source>
        <dbReference type="PROSITE" id="PS50887"/>
    </source>
</evidence>
<protein>
    <submittedName>
        <fullName evidence="3">GGDEF domain-containing protein</fullName>
    </submittedName>
</protein>
<keyword evidence="1" id="KW-0812">Transmembrane</keyword>
<name>A0ABV8K651_9BACL</name>
<feature type="transmembrane region" description="Helical" evidence="1">
    <location>
        <begin position="78"/>
        <end position="111"/>
    </location>
</feature>
<feature type="transmembrane region" description="Helical" evidence="1">
    <location>
        <begin position="44"/>
        <end position="66"/>
    </location>
</feature>
<comment type="caution">
    <text evidence="3">The sequence shown here is derived from an EMBL/GenBank/DDBJ whole genome shotgun (WGS) entry which is preliminary data.</text>
</comment>
<dbReference type="Proteomes" id="UP001595715">
    <property type="component" value="Unassembled WGS sequence"/>
</dbReference>
<feature type="transmembrane region" description="Helical" evidence="1">
    <location>
        <begin position="118"/>
        <end position="140"/>
    </location>
</feature>
<dbReference type="CDD" id="cd01949">
    <property type="entry name" value="GGDEF"/>
    <property type="match status" value="1"/>
</dbReference>
<dbReference type="InterPro" id="IPR029787">
    <property type="entry name" value="Nucleotide_cyclase"/>
</dbReference>
<feature type="transmembrane region" description="Helical" evidence="1">
    <location>
        <begin position="146"/>
        <end position="166"/>
    </location>
</feature>
<evidence type="ECO:0000256" key="1">
    <source>
        <dbReference type="SAM" id="Phobius"/>
    </source>
</evidence>
<feature type="transmembrane region" description="Helical" evidence="1">
    <location>
        <begin position="20"/>
        <end position="37"/>
    </location>
</feature>
<dbReference type="PANTHER" id="PTHR45138:SF9">
    <property type="entry name" value="DIGUANYLATE CYCLASE DGCM-RELATED"/>
    <property type="match status" value="1"/>
</dbReference>
<dbReference type="PROSITE" id="PS50887">
    <property type="entry name" value="GGDEF"/>
    <property type="match status" value="1"/>
</dbReference>
<dbReference type="NCBIfam" id="TIGR00254">
    <property type="entry name" value="GGDEF"/>
    <property type="match status" value="1"/>
</dbReference>
<dbReference type="PANTHER" id="PTHR45138">
    <property type="entry name" value="REGULATORY COMPONENTS OF SENSORY TRANSDUCTION SYSTEM"/>
    <property type="match status" value="1"/>
</dbReference>
<dbReference type="SMART" id="SM00267">
    <property type="entry name" value="GGDEF"/>
    <property type="match status" value="1"/>
</dbReference>
<dbReference type="InterPro" id="IPR050469">
    <property type="entry name" value="Diguanylate_Cyclase"/>
</dbReference>
<gene>
    <name evidence="3" type="ORF">ACFOZ8_17785</name>
</gene>